<dbReference type="EMBL" id="JABBMT010000005">
    <property type="protein sequence ID" value="NMM40153.1"/>
    <property type="molecule type" value="Genomic_DNA"/>
</dbReference>
<name>A0A7Y0DR92_9GAMM</name>
<dbReference type="Gene3D" id="3.30.300.30">
    <property type="match status" value="1"/>
</dbReference>
<dbReference type="PANTHER" id="PTHR45527:SF1">
    <property type="entry name" value="FATTY ACID SYNTHASE"/>
    <property type="match status" value="1"/>
</dbReference>
<evidence type="ECO:0000313" key="3">
    <source>
        <dbReference type="Proteomes" id="UP000570493"/>
    </source>
</evidence>
<dbReference type="PROSITE" id="PS00455">
    <property type="entry name" value="AMP_BINDING"/>
    <property type="match status" value="1"/>
</dbReference>
<dbReference type="GO" id="GO:0031177">
    <property type="term" value="F:phosphopantetheine binding"/>
    <property type="evidence" value="ECO:0007669"/>
    <property type="project" value="TreeGrafter"/>
</dbReference>
<dbReference type="InterPro" id="IPR000873">
    <property type="entry name" value="AMP-dep_synth/lig_dom"/>
</dbReference>
<dbReference type="Pfam" id="PF00501">
    <property type="entry name" value="AMP-binding"/>
    <property type="match status" value="1"/>
</dbReference>
<evidence type="ECO:0000259" key="1">
    <source>
        <dbReference type="Pfam" id="PF00501"/>
    </source>
</evidence>
<dbReference type="AlphaFoldDB" id="A0A7Y0DR92"/>
<dbReference type="InterPro" id="IPR020845">
    <property type="entry name" value="AMP-binding_CS"/>
</dbReference>
<dbReference type="Gene3D" id="3.40.50.12780">
    <property type="entry name" value="N-terminal domain of ligase-like"/>
    <property type="match status" value="1"/>
</dbReference>
<dbReference type="PANTHER" id="PTHR45527">
    <property type="entry name" value="NONRIBOSOMAL PEPTIDE SYNTHETASE"/>
    <property type="match status" value="1"/>
</dbReference>
<dbReference type="GO" id="GO:0044550">
    <property type="term" value="P:secondary metabolite biosynthetic process"/>
    <property type="evidence" value="ECO:0007669"/>
    <property type="project" value="TreeGrafter"/>
</dbReference>
<feature type="domain" description="AMP-dependent synthetase/ligase" evidence="1">
    <location>
        <begin position="15"/>
        <end position="347"/>
    </location>
</feature>
<dbReference type="SUPFAM" id="SSF56801">
    <property type="entry name" value="Acetyl-CoA synthetase-like"/>
    <property type="match status" value="1"/>
</dbReference>
<sequence>MKLSEQLNNSIVSYANLPALFVDNKFITYKKLANYAKNINTSAISEAEQIGILSYRDTHYYSAVLACALDSRTFIPLGVKLPIARLLSIIEQSNLQYVLYSTKYLSISQQLKSALPNILFLCLEDLVYKDTVPTEQLQTRYRPSCIAYILFTSGSTGAPKGVPITQANLECYVRTMCEHLPLTNTDKVSQVFDPTFDLSMHDIFVTWLQGACLYVLPEAALFAPGKFIRQHGLTVWFSVPSTVSIMAKLGMLKSDAYPSLRVSQFCGEALPRTLAAQWQKAAPNSQIINLYGPTEATIACSRYVFDCNDSSGSNFIPLGKALKYMDFKIDPQGELLISGPQVFSGYLNDSIKTQQCLLTTNNITYYRSGDLVKCDDKGIFHYISRVDDQVKIQGYRVELSEVNTLAQDFLSNPLVHTIATPRQQPQSLTLFICNPADKEVEQTLIDYLKQQLPLYMVPKKIIWIDSMPLNSNGKIDKSALHTMMEK</sequence>
<comment type="caution">
    <text evidence="2">The sequence shown here is derived from an EMBL/GenBank/DDBJ whole genome shotgun (WGS) entry which is preliminary data.</text>
</comment>
<dbReference type="GO" id="GO:0005737">
    <property type="term" value="C:cytoplasm"/>
    <property type="evidence" value="ECO:0007669"/>
    <property type="project" value="TreeGrafter"/>
</dbReference>
<dbReference type="GO" id="GO:0043041">
    <property type="term" value="P:amino acid activation for nonribosomal peptide biosynthetic process"/>
    <property type="evidence" value="ECO:0007669"/>
    <property type="project" value="TreeGrafter"/>
</dbReference>
<protein>
    <submittedName>
        <fullName evidence="2">D-alanine--poly(Phosphoribitol) ligase</fullName>
    </submittedName>
</protein>
<keyword evidence="2" id="KW-0436">Ligase</keyword>
<proteinExistence type="predicted"/>
<dbReference type="InterPro" id="IPR042099">
    <property type="entry name" value="ANL_N_sf"/>
</dbReference>
<evidence type="ECO:0000313" key="2">
    <source>
        <dbReference type="EMBL" id="NMM40153.1"/>
    </source>
</evidence>
<accession>A0A7Y0DR92</accession>
<reference evidence="2" key="1">
    <citation type="submission" date="2020-04" db="EMBL/GenBank/DDBJ databases">
        <title>Genome Sequencing for Pseudoaltermonas arctica.</title>
        <authorList>
            <person name="Elkins N.S."/>
        </authorList>
    </citation>
    <scope>NUCLEOTIDE SEQUENCE [LARGE SCALE GENOMIC DNA]</scope>
    <source>
        <strain evidence="2">NEC-BIFX-2020_0012</strain>
    </source>
</reference>
<dbReference type="Proteomes" id="UP000570493">
    <property type="component" value="Unassembled WGS sequence"/>
</dbReference>
<keyword evidence="3" id="KW-1185">Reference proteome</keyword>
<dbReference type="InterPro" id="IPR045851">
    <property type="entry name" value="AMP-bd_C_sf"/>
</dbReference>
<gene>
    <name evidence="2" type="ORF">HHO47_04650</name>
</gene>
<dbReference type="RefSeq" id="WP_169019236.1">
    <property type="nucleotide sequence ID" value="NZ_JABBMT010000005.1"/>
</dbReference>
<organism evidence="2 3">
    <name type="scientific">Pseudoalteromonas arctica</name>
    <dbReference type="NCBI Taxonomy" id="394751"/>
    <lineage>
        <taxon>Bacteria</taxon>
        <taxon>Pseudomonadati</taxon>
        <taxon>Pseudomonadota</taxon>
        <taxon>Gammaproteobacteria</taxon>
        <taxon>Alteromonadales</taxon>
        <taxon>Pseudoalteromonadaceae</taxon>
        <taxon>Pseudoalteromonas</taxon>
    </lineage>
</organism>
<dbReference type="GO" id="GO:0016874">
    <property type="term" value="F:ligase activity"/>
    <property type="evidence" value="ECO:0007669"/>
    <property type="project" value="UniProtKB-KW"/>
</dbReference>